<evidence type="ECO:0000313" key="3">
    <source>
        <dbReference type="Proteomes" id="UP000256328"/>
    </source>
</evidence>
<dbReference type="Pfam" id="PF11905">
    <property type="entry name" value="DUF3425"/>
    <property type="match status" value="1"/>
</dbReference>
<dbReference type="Proteomes" id="UP000256328">
    <property type="component" value="Unassembled WGS sequence"/>
</dbReference>
<keyword evidence="3" id="KW-1185">Reference proteome</keyword>
<evidence type="ECO:0000256" key="1">
    <source>
        <dbReference type="SAM" id="MobiDB-lite"/>
    </source>
</evidence>
<accession>A0A3D8RVB5</accession>
<dbReference type="InterPro" id="IPR021833">
    <property type="entry name" value="DUF3425"/>
</dbReference>
<reference evidence="2 3" key="1">
    <citation type="journal article" date="2018" name="IMA Fungus">
        <title>IMA Genome-F 9: Draft genome sequence of Annulohypoxylon stygium, Aspergillus mulundensis, Berkeleyomyces basicola (syn. Thielaviopsis basicola), Ceratocystis smalleyi, two Cercospora beticola strains, Coleophoma cylindrospora, Fusarium fracticaudum, Phialophora cf. hyalina, and Morchella septimelata.</title>
        <authorList>
            <person name="Wingfield B.D."/>
            <person name="Bills G.F."/>
            <person name="Dong Y."/>
            <person name="Huang W."/>
            <person name="Nel W.J."/>
            <person name="Swalarsk-Parry B.S."/>
            <person name="Vaghefi N."/>
            <person name="Wilken P.M."/>
            <person name="An Z."/>
            <person name="de Beer Z.W."/>
            <person name="De Vos L."/>
            <person name="Chen L."/>
            <person name="Duong T.A."/>
            <person name="Gao Y."/>
            <person name="Hammerbacher A."/>
            <person name="Kikkert J.R."/>
            <person name="Li Y."/>
            <person name="Li H."/>
            <person name="Li K."/>
            <person name="Li Q."/>
            <person name="Liu X."/>
            <person name="Ma X."/>
            <person name="Naidoo K."/>
            <person name="Pethybridge S.J."/>
            <person name="Sun J."/>
            <person name="Steenkamp E.T."/>
            <person name="van der Nest M.A."/>
            <person name="van Wyk S."/>
            <person name="Wingfield M.J."/>
            <person name="Xiong C."/>
            <person name="Yue Q."/>
            <person name="Zhang X."/>
        </authorList>
    </citation>
    <scope>NUCLEOTIDE SEQUENCE [LARGE SCALE GENOMIC DNA]</scope>
    <source>
        <strain evidence="2 3">BP5796</strain>
    </source>
</reference>
<dbReference type="PANTHER" id="PTHR38116:SF8">
    <property type="entry name" value="BZIP DOMAIN-CONTAINING PROTEIN"/>
    <property type="match status" value="1"/>
</dbReference>
<organism evidence="2 3">
    <name type="scientific">Coleophoma crateriformis</name>
    <dbReference type="NCBI Taxonomy" id="565419"/>
    <lineage>
        <taxon>Eukaryota</taxon>
        <taxon>Fungi</taxon>
        <taxon>Dikarya</taxon>
        <taxon>Ascomycota</taxon>
        <taxon>Pezizomycotina</taxon>
        <taxon>Leotiomycetes</taxon>
        <taxon>Helotiales</taxon>
        <taxon>Dermateaceae</taxon>
        <taxon>Coleophoma</taxon>
    </lineage>
</organism>
<evidence type="ECO:0008006" key="4">
    <source>
        <dbReference type="Google" id="ProtNLM"/>
    </source>
</evidence>
<proteinExistence type="predicted"/>
<comment type="caution">
    <text evidence="2">The sequence shown here is derived from an EMBL/GenBank/DDBJ whole genome shotgun (WGS) entry which is preliminary data.</text>
</comment>
<dbReference type="AlphaFoldDB" id="A0A3D8RVB5"/>
<protein>
    <recommendedName>
        <fullName evidence="4">BZIP domain-containing protein</fullName>
    </recommendedName>
</protein>
<dbReference type="EMBL" id="PDLN01000008">
    <property type="protein sequence ID" value="RDW78007.1"/>
    <property type="molecule type" value="Genomic_DNA"/>
</dbReference>
<name>A0A3D8RVB5_9HELO</name>
<feature type="compositionally biased region" description="Basic and acidic residues" evidence="1">
    <location>
        <begin position="17"/>
        <end position="26"/>
    </location>
</feature>
<sequence length="444" mass="49358">MNGVTGTQDGSKPQKRVLTEARREQNRVAQKVYRQRQKARRVESRQNAPPVPGRLARLRPKEPASPGSKANLDTAAATFQFCEPLLAQEQHEIETDRRQHVSYPVPELCNLTNLSSPILSSASLLSDDFSTLIDLAGSDTFSSWTMNDFTEFQDWALRSEQCTQDIVLDSLERNQTCQTVINGSYVQESPKPAPWYPIISGLGLRKAPLESNLQNATSAHTVTRDIAVIDAPKTWEVLVPTKARSASLEDIIAAGLQALALDDPLFSKDPRYNITRASPPSPYLNPLPNASTRTISACIQNANIIGLFATVSVQPYCMTPSSFYRPWSSNDDLPLLLATASKLDLPMALRPTVQQILYQHPSFLDLIPMPDFRAKVISIALGQGTARPETSKLNLLELKKDMFQGGLVYNGNTQSGSSQPWDIRCWEAAGWFVRKWNMLFDKDV</sequence>
<feature type="region of interest" description="Disordered" evidence="1">
    <location>
        <begin position="1"/>
        <end position="70"/>
    </location>
</feature>
<gene>
    <name evidence="2" type="ORF">BP5796_05859</name>
</gene>
<dbReference type="OrthoDB" id="5973539at2759"/>
<dbReference type="PANTHER" id="PTHR38116">
    <property type="entry name" value="CHROMOSOME 7, WHOLE GENOME SHOTGUN SEQUENCE"/>
    <property type="match status" value="1"/>
</dbReference>
<feature type="compositionally biased region" description="Polar residues" evidence="1">
    <location>
        <begin position="1"/>
        <end position="11"/>
    </location>
</feature>
<evidence type="ECO:0000313" key="2">
    <source>
        <dbReference type="EMBL" id="RDW78007.1"/>
    </source>
</evidence>
<dbReference type="CDD" id="cd14688">
    <property type="entry name" value="bZIP_YAP"/>
    <property type="match status" value="1"/>
</dbReference>